<dbReference type="AlphaFoldDB" id="A0A1G7LE64"/>
<dbReference type="OrthoDB" id="9800666at2"/>
<protein>
    <submittedName>
        <fullName evidence="3">Uncaracterized surface protein containing fasciclin (FAS1) repeats</fullName>
    </submittedName>
</protein>
<dbReference type="InterPro" id="IPR050904">
    <property type="entry name" value="Adhesion/Biosynth-related"/>
</dbReference>
<dbReference type="FunFam" id="2.30.180.10:FF:000032">
    <property type="entry name" value="Fasciclin domain-containing protein, putative"/>
    <property type="match status" value="1"/>
</dbReference>
<feature type="signal peptide" evidence="1">
    <location>
        <begin position="1"/>
        <end position="20"/>
    </location>
</feature>
<dbReference type="SUPFAM" id="SSF82153">
    <property type="entry name" value="FAS1 domain"/>
    <property type="match status" value="1"/>
</dbReference>
<dbReference type="Pfam" id="PF02469">
    <property type="entry name" value="Fasciclin"/>
    <property type="match status" value="1"/>
</dbReference>
<proteinExistence type="predicted"/>
<dbReference type="Proteomes" id="UP000182427">
    <property type="component" value="Chromosome I"/>
</dbReference>
<dbReference type="SMART" id="SM00554">
    <property type="entry name" value="FAS1"/>
    <property type="match status" value="1"/>
</dbReference>
<keyword evidence="4" id="KW-1185">Reference proteome</keyword>
<organism evidence="3 4">
    <name type="scientific">Terriglobus roseus</name>
    <dbReference type="NCBI Taxonomy" id="392734"/>
    <lineage>
        <taxon>Bacteria</taxon>
        <taxon>Pseudomonadati</taxon>
        <taxon>Acidobacteriota</taxon>
        <taxon>Terriglobia</taxon>
        <taxon>Terriglobales</taxon>
        <taxon>Acidobacteriaceae</taxon>
        <taxon>Terriglobus</taxon>
    </lineage>
</organism>
<evidence type="ECO:0000313" key="3">
    <source>
        <dbReference type="EMBL" id="SDF47691.1"/>
    </source>
</evidence>
<accession>A0A1G7LE64</accession>
<evidence type="ECO:0000259" key="2">
    <source>
        <dbReference type="PROSITE" id="PS50213"/>
    </source>
</evidence>
<dbReference type="GO" id="GO:0005615">
    <property type="term" value="C:extracellular space"/>
    <property type="evidence" value="ECO:0007669"/>
    <property type="project" value="TreeGrafter"/>
</dbReference>
<evidence type="ECO:0000313" key="4">
    <source>
        <dbReference type="Proteomes" id="UP000182427"/>
    </source>
</evidence>
<dbReference type="PANTHER" id="PTHR10900">
    <property type="entry name" value="PERIOSTIN-RELATED"/>
    <property type="match status" value="1"/>
</dbReference>
<dbReference type="RefSeq" id="WP_083345433.1">
    <property type="nucleotide sequence ID" value="NZ_LT629690.1"/>
</dbReference>
<feature type="chain" id="PRO_5009241799" evidence="1">
    <location>
        <begin position="21"/>
        <end position="183"/>
    </location>
</feature>
<dbReference type="PANTHER" id="PTHR10900:SF77">
    <property type="entry name" value="FI19380P1"/>
    <property type="match status" value="1"/>
</dbReference>
<sequence length="183" mass="19208">MKTFKGVAVVLVCMSCSVYAARQKSTEVGGVQMPAKNSIAENSAASPVLTTFATDMKSTGLEEKLNDKGPYTVFAPTDDAFKKLPAGTADGLRKPENSADLTKVLSYLVVPGKITSAKLKKMVKKGHGTATLTSIEGETITVKNADDVITLTDDKGNSAVILTADVPQKNGLIHIVDGVLLPN</sequence>
<feature type="domain" description="FAS1" evidence="2">
    <location>
        <begin position="36"/>
        <end position="180"/>
    </location>
</feature>
<reference evidence="3 4" key="1">
    <citation type="submission" date="2016-10" db="EMBL/GenBank/DDBJ databases">
        <authorList>
            <person name="de Groot N.N."/>
        </authorList>
    </citation>
    <scope>NUCLEOTIDE SEQUENCE [LARGE SCALE GENOMIC DNA]</scope>
    <source>
        <strain evidence="3 4">GAS232</strain>
    </source>
</reference>
<name>A0A1G7LE64_9BACT</name>
<gene>
    <name evidence="3" type="ORF">SAMN05444167_2506</name>
</gene>
<keyword evidence="1" id="KW-0732">Signal</keyword>
<dbReference type="InterPro" id="IPR036378">
    <property type="entry name" value="FAS1_dom_sf"/>
</dbReference>
<dbReference type="EMBL" id="LT629690">
    <property type="protein sequence ID" value="SDF47691.1"/>
    <property type="molecule type" value="Genomic_DNA"/>
</dbReference>
<dbReference type="PROSITE" id="PS50213">
    <property type="entry name" value="FAS1"/>
    <property type="match status" value="1"/>
</dbReference>
<dbReference type="Gene3D" id="2.30.180.10">
    <property type="entry name" value="FAS1 domain"/>
    <property type="match status" value="1"/>
</dbReference>
<evidence type="ECO:0000256" key="1">
    <source>
        <dbReference type="SAM" id="SignalP"/>
    </source>
</evidence>
<dbReference type="InterPro" id="IPR000782">
    <property type="entry name" value="FAS1_domain"/>
</dbReference>